<name>Q4H3H7_CIOIN</name>
<keyword evidence="10 12" id="KW-0539">Nucleus</keyword>
<sequence>MSDLTNIDADFQPQARPRSGTWPMNRPSGRRNEDNDVGMKLEATIEEASSQEHLLMEALAQPSLVQSIKQEIQEPMGSEFSNGLAGSPSANLVTDFSSILLSGQQSGVNSSNASPNLSFTDLSSPQAPFPNTMSSPTQLDTKPVITGVSSTLSVGLHTPVTATSSVDSSLVSNVASKPKTTSRKNAWGNMSYADLITQGIESSPDKRLTLAQIYDWMVKNVPYFKDKGDSNSSAGWKNSIRHNLSLHSKFKRIQNEGTGKSSWWIINHDAKPGKSPRRRATSMETTNGKYNRSRSKAVAKQKAELLKKQKSVTKRDSPTWARSPTSGDAPDFDHPVNKSLINDFRPRASSNASSIGGRTSPRHFLPQDLEDDGPPPLSPASYTNASISDLFGPRSDSFSLVDGIDLNSPGSVLQNDLLDSIAGMEVMNPPSPQTSERNNPNIYINPTANQDSYQSPMFPQMKNIISPTQQQLSSKNGTNQSRVIVSSPNLASLLQQGITTNAKSPVITAKSRPLPQASDMLPPVARQRANTMPRLQPQPKYNMNRQPSGENLMTEPILFTNFARDAQSLSTSPQNVYQPMQNQHYSFNGQQQQQQQNSQQQQVMLGDASNALSSMANQNKTLYELLGQRSSNEMTGKCQQQQIQPITNQRSQDSGVNYNMQQQLSLENQPQEEPRSNLNLMGKEKFPSDINLDQHDIFDSGVIDLDQMLQDIGPPSSDGYMDFNSYCPQEIPAYTTNVDMESGMDTTMTSSMEPDNNGYNYNMQQQQQQQQQQPQMLQQQQQYQHYMTQTNDNVPQIYLGMDGGMGYPMRGQTGIVMGSTGTPQHFTHHTMRPQSSVGTISDYRL</sequence>
<dbReference type="PANTHER" id="PTHR45767">
    <property type="entry name" value="FORKHEAD BOX PROTEIN O"/>
    <property type="match status" value="1"/>
</dbReference>
<dbReference type="SMR" id="Q4H3H7"/>
<dbReference type="Gene3D" id="1.10.10.10">
    <property type="entry name" value="Winged helix-like DNA-binding domain superfamily/Winged helix DNA-binding domain"/>
    <property type="match status" value="1"/>
</dbReference>
<comment type="subcellular location">
    <subcellularLocation>
        <location evidence="2">Cytoplasm</location>
    </subcellularLocation>
    <subcellularLocation>
        <location evidence="1 12">Nucleus</location>
    </subcellularLocation>
</comment>
<evidence type="ECO:0000256" key="6">
    <source>
        <dbReference type="ARBA" id="ARBA00022604"/>
    </source>
</evidence>
<dbReference type="GO" id="GO:0043565">
    <property type="term" value="F:sequence-specific DNA binding"/>
    <property type="evidence" value="ECO:0007669"/>
    <property type="project" value="InterPro"/>
</dbReference>
<dbReference type="Pfam" id="PF00250">
    <property type="entry name" value="Forkhead"/>
    <property type="match status" value="1"/>
</dbReference>
<dbReference type="PRINTS" id="PR00053">
    <property type="entry name" value="FORKHEAD"/>
</dbReference>
<evidence type="ECO:0000256" key="9">
    <source>
        <dbReference type="ARBA" id="ARBA00023163"/>
    </source>
</evidence>
<feature type="compositionally biased region" description="Basic and acidic residues" evidence="13">
    <location>
        <begin position="301"/>
        <end position="317"/>
    </location>
</feature>
<dbReference type="CDD" id="cd20032">
    <property type="entry name" value="FH_FOXO"/>
    <property type="match status" value="1"/>
</dbReference>
<organism evidence="15">
    <name type="scientific">Ciona intestinalis</name>
    <name type="common">Transparent sea squirt</name>
    <name type="synonym">Ascidia intestinalis</name>
    <dbReference type="NCBI Taxonomy" id="7719"/>
    <lineage>
        <taxon>Eukaryota</taxon>
        <taxon>Metazoa</taxon>
        <taxon>Chordata</taxon>
        <taxon>Tunicata</taxon>
        <taxon>Ascidiacea</taxon>
        <taxon>Phlebobranchia</taxon>
        <taxon>Cionidae</taxon>
        <taxon>Ciona</taxon>
    </lineage>
</organism>
<dbReference type="SUPFAM" id="SSF46785">
    <property type="entry name" value="Winged helix' DNA-binding domain"/>
    <property type="match status" value="1"/>
</dbReference>
<keyword evidence="8 12" id="KW-0238">DNA-binding</keyword>
<dbReference type="InterPro" id="IPR036388">
    <property type="entry name" value="WH-like_DNA-bd_sf"/>
</dbReference>
<dbReference type="PANTHER" id="PTHR45767:SF2">
    <property type="entry name" value="FORKHEAD BOX PROTEIN O"/>
    <property type="match status" value="1"/>
</dbReference>
<dbReference type="PROSITE" id="PS00658">
    <property type="entry name" value="FORK_HEAD_2"/>
    <property type="match status" value="1"/>
</dbReference>
<dbReference type="InterPro" id="IPR036390">
    <property type="entry name" value="WH_DNA-bd_sf"/>
</dbReference>
<evidence type="ECO:0000313" key="15">
    <source>
        <dbReference type="EMBL" id="BAE06450.1"/>
    </source>
</evidence>
<reference evidence="15" key="2">
    <citation type="journal article" date="2004" name="Development">
        <title>Gene expression profiles of transcription factors and signaling molecules in the ascidian embryo: towards a comprehensive understanding of gene networks.</title>
        <authorList>
            <person name="Imai K.S."/>
            <person name="Hino K."/>
            <person name="Yagi K."/>
            <person name="Satoh N."/>
            <person name="Satou Y."/>
        </authorList>
    </citation>
    <scope>NUCLEOTIDE SEQUENCE</scope>
</reference>
<keyword evidence="9" id="KW-0804">Transcription</keyword>
<evidence type="ECO:0000256" key="12">
    <source>
        <dbReference type="PROSITE-ProRule" id="PRU00089"/>
    </source>
</evidence>
<evidence type="ECO:0000259" key="14">
    <source>
        <dbReference type="PROSITE" id="PS50039"/>
    </source>
</evidence>
<accession>A0A1W2VNL6</accession>
<feature type="DNA-binding region" description="Fork-head" evidence="12">
    <location>
        <begin position="187"/>
        <end position="295"/>
    </location>
</feature>
<feature type="compositionally biased region" description="Polar residues" evidence="13">
    <location>
        <begin position="348"/>
        <end position="357"/>
    </location>
</feature>
<dbReference type="GO" id="GO:0005634">
    <property type="term" value="C:nucleus"/>
    <property type="evidence" value="ECO:0007669"/>
    <property type="project" value="UniProtKB-SubCell"/>
</dbReference>
<dbReference type="InterPro" id="IPR001766">
    <property type="entry name" value="Fork_head_dom"/>
</dbReference>
<protein>
    <recommendedName>
        <fullName evidence="11">Forkhead box protein O</fullName>
    </recommendedName>
</protein>
<feature type="domain" description="Fork-head" evidence="14">
    <location>
        <begin position="187"/>
        <end position="295"/>
    </location>
</feature>
<keyword evidence="3" id="KW-0217">Developmental protein</keyword>
<feature type="region of interest" description="Disordered" evidence="13">
    <location>
        <begin position="826"/>
        <end position="845"/>
    </location>
</feature>
<evidence type="ECO:0000256" key="10">
    <source>
        <dbReference type="ARBA" id="ARBA00023242"/>
    </source>
</evidence>
<evidence type="ECO:0000256" key="13">
    <source>
        <dbReference type="SAM" id="MobiDB-lite"/>
    </source>
</evidence>
<gene>
    <name evidence="15" type="primary">Ci-FoxO</name>
</gene>
<evidence type="ECO:0000256" key="7">
    <source>
        <dbReference type="ARBA" id="ARBA00023015"/>
    </source>
</evidence>
<evidence type="ECO:0000256" key="5">
    <source>
        <dbReference type="ARBA" id="ARBA00022553"/>
    </source>
</evidence>
<dbReference type="OrthoDB" id="5954824at2759"/>
<keyword evidence="7" id="KW-0805">Transcription regulation</keyword>
<dbReference type="AlphaFoldDB" id="Q4H3H7"/>
<evidence type="ECO:0000256" key="2">
    <source>
        <dbReference type="ARBA" id="ARBA00004496"/>
    </source>
</evidence>
<dbReference type="InterPro" id="IPR030456">
    <property type="entry name" value="TF_fork_head_CS_2"/>
</dbReference>
<dbReference type="GO" id="GO:0005737">
    <property type="term" value="C:cytoplasm"/>
    <property type="evidence" value="ECO:0007669"/>
    <property type="project" value="UniProtKB-SubCell"/>
</dbReference>
<evidence type="ECO:0000256" key="11">
    <source>
        <dbReference type="ARBA" id="ARBA00039893"/>
    </source>
</evidence>
<reference evidence="15" key="3">
    <citation type="submission" date="2005-04" db="EMBL/GenBank/DDBJ databases">
        <title>Expressed genes in Ciona intestinalis.</title>
        <authorList>
            <person name="Satou Y."/>
        </authorList>
    </citation>
    <scope>NUCLEOTIDE SEQUENCE</scope>
</reference>
<dbReference type="KEGG" id="cin:100186156"/>
<accession>Q4H3H7</accession>
<feature type="region of interest" description="Disordered" evidence="13">
    <location>
        <begin position="266"/>
        <end position="385"/>
    </location>
</feature>
<dbReference type="GO" id="GO:0003700">
    <property type="term" value="F:DNA-binding transcription factor activity"/>
    <property type="evidence" value="ECO:0007669"/>
    <property type="project" value="InterPro"/>
</dbReference>
<proteinExistence type="evidence at transcript level"/>
<dbReference type="FunFam" id="1.10.10.10:FF:000032">
    <property type="entry name" value="Forkhead box protein O4"/>
    <property type="match status" value="1"/>
</dbReference>
<dbReference type="PROSITE" id="PS50039">
    <property type="entry name" value="FORK_HEAD_3"/>
    <property type="match status" value="1"/>
</dbReference>
<dbReference type="SMART" id="SM00339">
    <property type="entry name" value="FH"/>
    <property type="match status" value="1"/>
</dbReference>
<evidence type="ECO:0000256" key="3">
    <source>
        <dbReference type="ARBA" id="ARBA00022473"/>
    </source>
</evidence>
<reference evidence="15" key="1">
    <citation type="journal article" date="2003" name="Dev. Genes Evol.">
        <title>Genomewide surveys of developmentally relevant genes in Ciona intestinalis.</title>
        <authorList>
            <person name="Satou Y."/>
            <person name="Satoh N."/>
        </authorList>
    </citation>
    <scope>NUCLEOTIDE SEQUENCE</scope>
</reference>
<feature type="region of interest" description="Disordered" evidence="13">
    <location>
        <begin position="1"/>
        <end position="36"/>
    </location>
</feature>
<dbReference type="EMBL" id="AB210445">
    <property type="protein sequence ID" value="BAE06450.1"/>
    <property type="molecule type" value="mRNA"/>
</dbReference>
<keyword evidence="4" id="KW-0963">Cytoplasm</keyword>
<keyword evidence="6" id="KW-0341">Growth regulation</keyword>
<evidence type="ECO:0000256" key="1">
    <source>
        <dbReference type="ARBA" id="ARBA00004123"/>
    </source>
</evidence>
<evidence type="ECO:0000256" key="8">
    <source>
        <dbReference type="ARBA" id="ARBA00023125"/>
    </source>
</evidence>
<keyword evidence="5" id="KW-0597">Phosphoprotein</keyword>
<evidence type="ECO:0000256" key="4">
    <source>
        <dbReference type="ARBA" id="ARBA00022490"/>
    </source>
</evidence>